<reference evidence="1 2" key="1">
    <citation type="submission" date="2017-12" db="EMBL/GenBank/DDBJ databases">
        <authorList>
            <person name="Pombert J.-F."/>
            <person name="Haag K.L."/>
            <person name="Ebert D."/>
        </authorList>
    </citation>
    <scope>NUCLEOTIDE SEQUENCE [LARGE SCALE GENOMIC DNA]</scope>
    <source>
        <strain evidence="1">BE-OM-2</strain>
    </source>
</reference>
<dbReference type="Proteomes" id="UP000291404">
    <property type="component" value="Unassembled WGS sequence"/>
</dbReference>
<name>A0A4V2JVS6_9MICR</name>
<accession>A0A4V2JVS6</accession>
<keyword evidence="2" id="KW-1185">Reference proteome</keyword>
<comment type="caution">
    <text evidence="1">The sequence shown here is derived from an EMBL/GenBank/DDBJ whole genome shotgun (WGS) entry which is preliminary data.</text>
</comment>
<dbReference type="VEuPathDB" id="MicrosporidiaDB:CWI39_1619p0010"/>
<sequence>MGHMKIRDDTRIKTDAFINTKNTHECRGIHSISSTQEDSRNISFDRKRELESGPNAEEIWVKVLMGVIKRAEIHEEPMPPLKAASNYEDDVKEILN</sequence>
<evidence type="ECO:0000313" key="1">
    <source>
        <dbReference type="EMBL" id="TBU05172.1"/>
    </source>
</evidence>
<protein>
    <submittedName>
        <fullName evidence="1">Uncharacterized protein</fullName>
    </submittedName>
</protein>
<dbReference type="AlphaFoldDB" id="A0A4V2JVS6"/>
<gene>
    <name evidence="1" type="ORF">CWI36_0667p0010</name>
</gene>
<dbReference type="VEuPathDB" id="MicrosporidiaDB:CWI36_0667p0010"/>
<organism evidence="1 2">
    <name type="scientific">Hamiltosporidium magnivora</name>
    <dbReference type="NCBI Taxonomy" id="148818"/>
    <lineage>
        <taxon>Eukaryota</taxon>
        <taxon>Fungi</taxon>
        <taxon>Fungi incertae sedis</taxon>
        <taxon>Microsporidia</taxon>
        <taxon>Dubosqiidae</taxon>
        <taxon>Hamiltosporidium</taxon>
    </lineage>
</organism>
<proteinExistence type="predicted"/>
<evidence type="ECO:0000313" key="2">
    <source>
        <dbReference type="Proteomes" id="UP000291404"/>
    </source>
</evidence>
<dbReference type="EMBL" id="PITI01000667">
    <property type="protein sequence ID" value="TBU05172.1"/>
    <property type="molecule type" value="Genomic_DNA"/>
</dbReference>